<accession>A0A450RWJ3</accession>
<evidence type="ECO:0000259" key="1">
    <source>
        <dbReference type="Pfam" id="PF01370"/>
    </source>
</evidence>
<proteinExistence type="predicted"/>
<dbReference type="Gene3D" id="3.40.50.720">
    <property type="entry name" value="NAD(P)-binding Rossmann-like Domain"/>
    <property type="match status" value="1"/>
</dbReference>
<organism evidence="2">
    <name type="scientific">Candidatus Kentrum sp. FW</name>
    <dbReference type="NCBI Taxonomy" id="2126338"/>
    <lineage>
        <taxon>Bacteria</taxon>
        <taxon>Pseudomonadati</taxon>
        <taxon>Pseudomonadota</taxon>
        <taxon>Gammaproteobacteria</taxon>
        <taxon>Candidatus Kentrum</taxon>
    </lineage>
</organism>
<reference evidence="2" key="1">
    <citation type="submission" date="2019-02" db="EMBL/GenBank/DDBJ databases">
        <authorList>
            <person name="Gruber-Vodicka R. H."/>
            <person name="Seah K. B. B."/>
        </authorList>
    </citation>
    <scope>NUCLEOTIDE SEQUENCE</scope>
    <source>
        <strain evidence="2">BECK_BZ15</strain>
    </source>
</reference>
<dbReference type="SUPFAM" id="SSF51735">
    <property type="entry name" value="NAD(P)-binding Rossmann-fold domains"/>
    <property type="match status" value="1"/>
</dbReference>
<dbReference type="AlphaFoldDB" id="A0A450RWJ3"/>
<dbReference type="EMBL" id="CAADEW010000004">
    <property type="protein sequence ID" value="VFJ43502.1"/>
    <property type="molecule type" value="Genomic_DNA"/>
</dbReference>
<dbReference type="InterPro" id="IPR001509">
    <property type="entry name" value="Epimerase_deHydtase"/>
</dbReference>
<name>A0A450RWJ3_9GAMM</name>
<dbReference type="InterPro" id="IPR050177">
    <property type="entry name" value="Lipid_A_modif_metabolic_enz"/>
</dbReference>
<protein>
    <submittedName>
        <fullName evidence="2">dTDP-glucose 4,6-dehydratase/UDP-glucose 4-epimerase</fullName>
    </submittedName>
</protein>
<dbReference type="InterPro" id="IPR036291">
    <property type="entry name" value="NAD(P)-bd_dom_sf"/>
</dbReference>
<feature type="domain" description="NAD-dependent epimerase/dehydratase" evidence="1">
    <location>
        <begin position="5"/>
        <end position="207"/>
    </location>
</feature>
<gene>
    <name evidence="2" type="ORF">BECKFW1821A_GA0114235_100453</name>
</gene>
<sequence length="300" mass="32570">MSYRILITGSEGLVGRSLRAALEANGADIVGLDLLGMDVERGDVRDTETVRTAIAGCTGIVHLAAVSRVVWAEQDPDECWRTNVGGFRNIIEAAECEARPPWFLFASSREVYGQPDYLPATEDTPLRPVNIYGRSKVEGERILCAARDRGLRTAIVRLSNVYGTTRDHADRVVPAFARAAALGSPLRVDGPDHTFDFTHIDDTCRGLSDLVDLLEGKRDAPPPIHLLTGQPTTLGELAVLAVRLGGTCSPIREAPPRSYDVSRFYGSPARASDLLGWAHRIGLAEGLGRLIEAFKRELGT</sequence>
<dbReference type="Pfam" id="PF01370">
    <property type="entry name" value="Epimerase"/>
    <property type="match status" value="1"/>
</dbReference>
<evidence type="ECO:0000313" key="2">
    <source>
        <dbReference type="EMBL" id="VFJ43502.1"/>
    </source>
</evidence>
<dbReference type="PANTHER" id="PTHR43245">
    <property type="entry name" value="BIFUNCTIONAL POLYMYXIN RESISTANCE PROTEIN ARNA"/>
    <property type="match status" value="1"/>
</dbReference>